<comment type="caution">
    <text evidence="10">The sequence shown here is derived from an EMBL/GenBank/DDBJ whole genome shotgun (WGS) entry which is preliminary data.</text>
</comment>
<dbReference type="InterPro" id="IPR003439">
    <property type="entry name" value="ABC_transporter-like_ATP-bd"/>
</dbReference>
<keyword evidence="2 7" id="KW-0812">Transmembrane</keyword>
<feature type="transmembrane region" description="Helical" evidence="7">
    <location>
        <begin position="127"/>
        <end position="148"/>
    </location>
</feature>
<evidence type="ECO:0000313" key="11">
    <source>
        <dbReference type="Proteomes" id="UP001168883"/>
    </source>
</evidence>
<dbReference type="PROSITE" id="PS00211">
    <property type="entry name" value="ABC_TRANSPORTER_1"/>
    <property type="match status" value="1"/>
</dbReference>
<proteinExistence type="predicted"/>
<dbReference type="PROSITE" id="PS50893">
    <property type="entry name" value="ABC_TRANSPORTER_2"/>
    <property type="match status" value="1"/>
</dbReference>
<dbReference type="SMART" id="SM00382">
    <property type="entry name" value="AAA"/>
    <property type="match status" value="1"/>
</dbReference>
<dbReference type="Pfam" id="PF00005">
    <property type="entry name" value="ABC_tran"/>
    <property type="match status" value="1"/>
</dbReference>
<dbReference type="InterPro" id="IPR017871">
    <property type="entry name" value="ABC_transporter-like_CS"/>
</dbReference>
<evidence type="ECO:0000256" key="1">
    <source>
        <dbReference type="ARBA" id="ARBA00004651"/>
    </source>
</evidence>
<organism evidence="10 11">
    <name type="scientific">Paenibacillus ehimensis</name>
    <dbReference type="NCBI Taxonomy" id="79264"/>
    <lineage>
        <taxon>Bacteria</taxon>
        <taxon>Bacillati</taxon>
        <taxon>Bacillota</taxon>
        <taxon>Bacilli</taxon>
        <taxon>Bacillales</taxon>
        <taxon>Paenibacillaceae</taxon>
        <taxon>Paenibacillus</taxon>
    </lineage>
</organism>
<feature type="domain" description="ABC transmembrane type-1" evidence="9">
    <location>
        <begin position="18"/>
        <end position="299"/>
    </location>
</feature>
<evidence type="ECO:0000256" key="3">
    <source>
        <dbReference type="ARBA" id="ARBA00022741"/>
    </source>
</evidence>
<evidence type="ECO:0000256" key="7">
    <source>
        <dbReference type="SAM" id="Phobius"/>
    </source>
</evidence>
<dbReference type="InterPro" id="IPR027417">
    <property type="entry name" value="P-loop_NTPase"/>
</dbReference>
<dbReference type="PROSITE" id="PS50929">
    <property type="entry name" value="ABC_TM1F"/>
    <property type="match status" value="1"/>
</dbReference>
<dbReference type="InterPro" id="IPR036640">
    <property type="entry name" value="ABC1_TM_sf"/>
</dbReference>
<feature type="transmembrane region" description="Helical" evidence="7">
    <location>
        <begin position="242"/>
        <end position="264"/>
    </location>
</feature>
<evidence type="ECO:0000256" key="4">
    <source>
        <dbReference type="ARBA" id="ARBA00022840"/>
    </source>
</evidence>
<reference evidence="10" key="1">
    <citation type="submission" date="2023-07" db="EMBL/GenBank/DDBJ databases">
        <authorList>
            <person name="Aktuganov G."/>
            <person name="Boyko T."/>
            <person name="Delegan Y."/>
            <person name="Galimzianova N."/>
            <person name="Gilvanova E."/>
            <person name="Korobov V."/>
            <person name="Kuzmina L."/>
            <person name="Melentiev A."/>
            <person name="Milman P."/>
            <person name="Ryabova A."/>
            <person name="Stupak E."/>
            <person name="Yasakov T."/>
            <person name="Zharikova N."/>
            <person name="Zhurenko E."/>
        </authorList>
    </citation>
    <scope>NUCLEOTIDE SEQUENCE</scope>
    <source>
        <strain evidence="10">IB-739</strain>
    </source>
</reference>
<dbReference type="Proteomes" id="UP001168883">
    <property type="component" value="Unassembled WGS sequence"/>
</dbReference>
<evidence type="ECO:0000256" key="2">
    <source>
        <dbReference type="ARBA" id="ARBA00022692"/>
    </source>
</evidence>
<keyword evidence="6 7" id="KW-0472">Membrane</keyword>
<feature type="transmembrane region" description="Helical" evidence="7">
    <location>
        <begin position="56"/>
        <end position="77"/>
    </location>
</feature>
<dbReference type="InterPro" id="IPR011527">
    <property type="entry name" value="ABC1_TM_dom"/>
</dbReference>
<comment type="subcellular location">
    <subcellularLocation>
        <location evidence="1">Cell membrane</location>
        <topology evidence="1">Multi-pass membrane protein</topology>
    </subcellularLocation>
</comment>
<sequence length="587" mass="63335">MIRNLYRLWPNPKLFMRMGALQTVLAILQGLLLGLLVPILTALLQPKPDFAAASPWLIVGTIGLIVYWVLTVIATPVGFDASIDLAAGLRHHVMRHIVTLPLGWFTSERKSRIARAVTADVGMAAHLGITIGLPAITSALVPITIIAVAFTIEWRMALVFLAIIPFALLTLRRAGRIAGIADAELEEANREIAGRAIELGQAQSVLRAAGQGRTGSMRMREALDEHRLVYRRGLSRSMLPDLSFIAVVMGGFIAIIVVGVHLFLSGTLSVPKTIALLVLAVRFMEPLGNLIELIGALHAMQNAVGRVQSILDTPALPVSAKPVNQLKHAGIEFKDVTFSYGDTPALSHVTFHCRPGSTTALVGPSGSGKTTVTRLIARFFDADAGSVCVGGVDVRELDHSVLLNDIAVVFQDVYLFDDTIEENLRIARPDATREELTEAARSARLDEVIDRLPHGWNTRVGEAGGQLSGGERQRVSIARAFLKKARIVLIDEAASALDPANERAIAEAIAGLARDPNRTVIVIAHRPSTLAAADHVIALDGGRVAETGTPAELRQAGGIFARLYGQYERARSWHITKAGMTEQDRRS</sequence>
<dbReference type="PANTHER" id="PTHR24221">
    <property type="entry name" value="ATP-BINDING CASSETTE SUB-FAMILY B"/>
    <property type="match status" value="1"/>
</dbReference>
<dbReference type="Gene3D" id="3.40.50.300">
    <property type="entry name" value="P-loop containing nucleotide triphosphate hydrolases"/>
    <property type="match status" value="1"/>
</dbReference>
<name>A0ABT8V682_9BACL</name>
<dbReference type="GO" id="GO:0005524">
    <property type="term" value="F:ATP binding"/>
    <property type="evidence" value="ECO:0007669"/>
    <property type="project" value="UniProtKB-KW"/>
</dbReference>
<feature type="transmembrane region" description="Helical" evidence="7">
    <location>
        <begin position="20"/>
        <end position="44"/>
    </location>
</feature>
<dbReference type="CDD" id="cd07346">
    <property type="entry name" value="ABC_6TM_exporters"/>
    <property type="match status" value="1"/>
</dbReference>
<dbReference type="Gene3D" id="1.20.1560.10">
    <property type="entry name" value="ABC transporter type 1, transmembrane domain"/>
    <property type="match status" value="1"/>
</dbReference>
<accession>A0ABT8V682</accession>
<feature type="transmembrane region" description="Helical" evidence="7">
    <location>
        <begin position="154"/>
        <end position="171"/>
    </location>
</feature>
<protein>
    <submittedName>
        <fullName evidence="10">ABC transporter ATP-binding protein</fullName>
    </submittedName>
</protein>
<dbReference type="Pfam" id="PF00664">
    <property type="entry name" value="ABC_membrane"/>
    <property type="match status" value="1"/>
</dbReference>
<keyword evidence="5 7" id="KW-1133">Transmembrane helix</keyword>
<dbReference type="EMBL" id="JAUMKJ010000008">
    <property type="protein sequence ID" value="MDO3676933.1"/>
    <property type="molecule type" value="Genomic_DNA"/>
</dbReference>
<dbReference type="SUPFAM" id="SSF52540">
    <property type="entry name" value="P-loop containing nucleoside triphosphate hydrolases"/>
    <property type="match status" value="1"/>
</dbReference>
<feature type="domain" description="ABC transporter" evidence="8">
    <location>
        <begin position="331"/>
        <end position="566"/>
    </location>
</feature>
<evidence type="ECO:0000256" key="5">
    <source>
        <dbReference type="ARBA" id="ARBA00022989"/>
    </source>
</evidence>
<keyword evidence="3" id="KW-0547">Nucleotide-binding</keyword>
<dbReference type="InterPro" id="IPR003593">
    <property type="entry name" value="AAA+_ATPase"/>
</dbReference>
<dbReference type="SUPFAM" id="SSF90123">
    <property type="entry name" value="ABC transporter transmembrane region"/>
    <property type="match status" value="1"/>
</dbReference>
<evidence type="ECO:0000313" key="10">
    <source>
        <dbReference type="EMBL" id="MDO3676933.1"/>
    </source>
</evidence>
<evidence type="ECO:0000259" key="8">
    <source>
        <dbReference type="PROSITE" id="PS50893"/>
    </source>
</evidence>
<dbReference type="PANTHER" id="PTHR24221:SF654">
    <property type="entry name" value="ATP-BINDING CASSETTE SUB-FAMILY B MEMBER 6"/>
    <property type="match status" value="1"/>
</dbReference>
<gene>
    <name evidence="10" type="ORF">Q3C12_07950</name>
</gene>
<dbReference type="InterPro" id="IPR039421">
    <property type="entry name" value="Type_1_exporter"/>
</dbReference>
<evidence type="ECO:0000256" key="6">
    <source>
        <dbReference type="ARBA" id="ARBA00023136"/>
    </source>
</evidence>
<dbReference type="RefSeq" id="WP_302877915.1">
    <property type="nucleotide sequence ID" value="NZ_JAUMKJ010000008.1"/>
</dbReference>
<keyword evidence="11" id="KW-1185">Reference proteome</keyword>
<evidence type="ECO:0000259" key="9">
    <source>
        <dbReference type="PROSITE" id="PS50929"/>
    </source>
</evidence>
<keyword evidence="4 10" id="KW-0067">ATP-binding</keyword>